<keyword evidence="14" id="KW-1185">Reference proteome</keyword>
<comment type="subunit">
    <text evidence="9">Component of the Mediator complex.</text>
</comment>
<dbReference type="RefSeq" id="XP_028491048.1">
    <property type="nucleotide sequence ID" value="XM_028636870.1"/>
</dbReference>
<sequence>MPLMLDNPMETTTHDGDQVMNHDAISAGDIPMNGPMQVDGLDVDDLFGDGVNLTLPNVRGPSRQLAQRVDEMRTRGCAQGIAWSKSGTIAYISPDGRSVQVRYLRADPKTGGWGLSEPTTVDAITASPSTPIVHLAWAATSSNELAVIDAAGRVAILAFSVSLNRPFLTRKWDADHADDLHAIAGCFWLPLASQHKNYHVFHGPAVKDATAYRYESSFIHAFGPWHPNPAKSALLCVTTSGMLRLFWSQSNNKLEETTLELDSFSSSDDLITHASLHSDKNHMYVALATASRQLRLVRPLNPTMTAKHLAISSWMPNGQSGNPIDASMTQISHIELLPSQLDNTGQNWVPMNVLVVRSYLPTTDSPFQEMQSVIDRWEVGHEPSPALHPAFEQMGSRRNSSAGGNDKDPNRLKRLDPVFINKVIVGMQTIHFGKAVCIAFSDGSVEYRDRFTMQETYNELSLDRVMTLNQVGFTFAEGTPCLQVAFSPTNCSVAQIQDDGQVKWNGLYYPLGDIGNSNQDVRCSHRGSHSSGISCDVLPAFTRDWVNELVRMLKVPVDYSEEAHHEALVRNSSLQLCFSILNHLGFNGEFNPRSSSGKFAFLSLNIRNVVILITIASNTPTNMREKLNPLDEHEVIDALCGCAQWSVDLLAYLADSLFALLDDPKFTELLQPRNYSEISNYLRSRADPSLQLLLCSATRGFLSAVCRRLTHLDQISHRAIEFYDRRAAIQNATDPSGQSKVATIALNKSYQRMQHIISNSHIKVQDFDHLLTTLTSDIRSTYQTAFAGLAAQAQQKNESNGTANTQQGQKQIDAQIRGAQIISELNLLLAAQPPAPFLTVLKKLFGQDLRAFRAQTDPSKLFFADLGLLEVDDAPRVLGARRAAARYVDVFRRVEMTNKAGPKEETAEEQLQQRGGRGGPLQWRRCVRCAAVMEDVFGSRPGFTFVLTQQRKCSCGGYWALLPKASIA</sequence>
<feature type="region of interest" description="Disordered" evidence="10">
    <location>
        <begin position="385"/>
        <end position="411"/>
    </location>
</feature>
<evidence type="ECO:0000313" key="13">
    <source>
        <dbReference type="EMBL" id="RNJ52890.1"/>
    </source>
</evidence>
<dbReference type="EMBL" id="RBVV01000169">
    <property type="protein sequence ID" value="RNJ52890.1"/>
    <property type="molecule type" value="Genomic_DNA"/>
</dbReference>
<comment type="function">
    <text evidence="9">Component of the Mediator complex, a coactivator involved in the regulated transcription of nearly all RNA polymerase II-dependent genes. Mediator functions as a bridge to convey information from gene-specific regulatory proteins to the basal RNA polymerase II transcription machinery. Mediator is recruited to promoters by direct interactions with regulatory proteins and serves as a scaffold for the assembly of a functional preinitiation complex with RNA polymerase II and the general transcription factors.</text>
</comment>
<feature type="domain" description="Mediator complex subunit 16 C-terminal" evidence="12">
    <location>
        <begin position="852"/>
        <end position="960"/>
    </location>
</feature>
<name>A0A3M9Y169_9PEZI</name>
<dbReference type="PANTHER" id="PTHR13224">
    <property type="entry name" value="THYROID HORMONE RECEPTOR-ASSOCIATED PROTEIN-RELATED"/>
    <property type="match status" value="1"/>
</dbReference>
<feature type="domain" description="Mediator complex subunit Med16 N-terminal" evidence="11">
    <location>
        <begin position="177"/>
        <end position="476"/>
    </location>
</feature>
<evidence type="ECO:0000256" key="4">
    <source>
        <dbReference type="ARBA" id="ARBA00023015"/>
    </source>
</evidence>
<feature type="compositionally biased region" description="Low complexity" evidence="10">
    <location>
        <begin position="910"/>
        <end position="920"/>
    </location>
</feature>
<evidence type="ECO:0000259" key="11">
    <source>
        <dbReference type="Pfam" id="PF11635"/>
    </source>
</evidence>
<keyword evidence="6 9" id="KW-0804">Transcription</keyword>
<organism evidence="13 14">
    <name type="scientific">Verticillium nonalfalfae</name>
    <dbReference type="NCBI Taxonomy" id="1051616"/>
    <lineage>
        <taxon>Eukaryota</taxon>
        <taxon>Fungi</taxon>
        <taxon>Dikarya</taxon>
        <taxon>Ascomycota</taxon>
        <taxon>Pezizomycotina</taxon>
        <taxon>Sordariomycetes</taxon>
        <taxon>Hypocreomycetidae</taxon>
        <taxon>Glomerellales</taxon>
        <taxon>Plectosphaerellaceae</taxon>
        <taxon>Verticillium</taxon>
    </lineage>
</organism>
<dbReference type="GO" id="GO:0045893">
    <property type="term" value="P:positive regulation of DNA-templated transcription"/>
    <property type="evidence" value="ECO:0007669"/>
    <property type="project" value="TreeGrafter"/>
</dbReference>
<evidence type="ECO:0000313" key="14">
    <source>
        <dbReference type="Proteomes" id="UP000267145"/>
    </source>
</evidence>
<comment type="subcellular location">
    <subcellularLocation>
        <location evidence="1 9">Nucleus</location>
    </subcellularLocation>
</comment>
<evidence type="ECO:0000259" key="12">
    <source>
        <dbReference type="Pfam" id="PF20719"/>
    </source>
</evidence>
<gene>
    <name evidence="13" type="primary">SIN4</name>
    <name evidence="9" type="synonym">MED16</name>
    <name evidence="13" type="ORF">D7B24_002669</name>
</gene>
<evidence type="ECO:0000256" key="9">
    <source>
        <dbReference type="RuleBase" id="RU364149"/>
    </source>
</evidence>
<dbReference type="Pfam" id="PF11635">
    <property type="entry name" value="Med16_N"/>
    <property type="match status" value="1"/>
</dbReference>
<evidence type="ECO:0000256" key="1">
    <source>
        <dbReference type="ARBA" id="ARBA00004123"/>
    </source>
</evidence>
<keyword evidence="5 9" id="KW-0010">Activator</keyword>
<dbReference type="SUPFAM" id="SSF82171">
    <property type="entry name" value="DPP6 N-terminal domain-like"/>
    <property type="match status" value="1"/>
</dbReference>
<dbReference type="GeneID" id="39606358"/>
<keyword evidence="7 9" id="KW-0539">Nucleus</keyword>
<reference evidence="13 14" key="1">
    <citation type="submission" date="2018-10" db="EMBL/GenBank/DDBJ databases">
        <title>Genome sequence of Verticillium nonalfalfae VnAa140.</title>
        <authorList>
            <person name="Stajich J.E."/>
            <person name="Kasson M.T."/>
        </authorList>
    </citation>
    <scope>NUCLEOTIDE SEQUENCE [LARGE SCALE GENOMIC DNA]</scope>
    <source>
        <strain evidence="13 14">VnAa140</strain>
    </source>
</reference>
<dbReference type="PANTHER" id="PTHR13224:SF6">
    <property type="entry name" value="MEDIATOR OF RNA POLYMERASE II TRANSCRIPTION SUBUNIT 16"/>
    <property type="match status" value="1"/>
</dbReference>
<accession>A0A3M9Y169</accession>
<protein>
    <recommendedName>
        <fullName evidence="3 9">Mediator of RNA polymerase II transcription subunit 16</fullName>
    </recommendedName>
    <alternativeName>
        <fullName evidence="8 9">Mediator complex subunit 16</fullName>
    </alternativeName>
</protein>
<evidence type="ECO:0000256" key="3">
    <source>
        <dbReference type="ARBA" id="ARBA00019614"/>
    </source>
</evidence>
<evidence type="ECO:0000256" key="7">
    <source>
        <dbReference type="ARBA" id="ARBA00023242"/>
    </source>
</evidence>
<evidence type="ECO:0000256" key="10">
    <source>
        <dbReference type="SAM" id="MobiDB-lite"/>
    </source>
</evidence>
<comment type="similarity">
    <text evidence="2 9">Belongs to the Mediator complex subunit 16 family.</text>
</comment>
<evidence type="ECO:0000256" key="2">
    <source>
        <dbReference type="ARBA" id="ARBA00006543"/>
    </source>
</evidence>
<feature type="region of interest" description="Disordered" evidence="10">
    <location>
        <begin position="899"/>
        <end position="920"/>
    </location>
</feature>
<keyword evidence="4 9" id="KW-0805">Transcription regulation</keyword>
<dbReference type="InterPro" id="IPR021665">
    <property type="entry name" value="Mediator_Med16_N"/>
</dbReference>
<evidence type="ECO:0000256" key="5">
    <source>
        <dbReference type="ARBA" id="ARBA00023159"/>
    </source>
</evidence>
<evidence type="ECO:0000256" key="8">
    <source>
        <dbReference type="ARBA" id="ARBA00032015"/>
    </source>
</evidence>
<proteinExistence type="inferred from homology"/>
<dbReference type="Pfam" id="PF20719">
    <property type="entry name" value="Med16_C"/>
    <property type="match status" value="1"/>
</dbReference>
<dbReference type="AlphaFoldDB" id="A0A3M9Y169"/>
<comment type="caution">
    <text evidence="13">The sequence shown here is derived from an EMBL/GenBank/DDBJ whole genome shotgun (WGS) entry which is preliminary data.</text>
</comment>
<dbReference type="GO" id="GO:0016592">
    <property type="term" value="C:mediator complex"/>
    <property type="evidence" value="ECO:0007669"/>
    <property type="project" value="InterPro"/>
</dbReference>
<dbReference type="InterPro" id="IPR048339">
    <property type="entry name" value="Mediator_Med16_C"/>
</dbReference>
<dbReference type="STRING" id="1051616.A0A3M9Y169"/>
<dbReference type="Proteomes" id="UP000267145">
    <property type="component" value="Unassembled WGS sequence"/>
</dbReference>
<evidence type="ECO:0000256" key="6">
    <source>
        <dbReference type="ARBA" id="ARBA00023163"/>
    </source>
</evidence>
<dbReference type="InterPro" id="IPR048338">
    <property type="entry name" value="Mediator_Med16"/>
</dbReference>